<organism evidence="2 3">
    <name type="scientific">Apolygus lucorum</name>
    <name type="common">Small green plant bug</name>
    <name type="synonym">Lygocoris lucorum</name>
    <dbReference type="NCBI Taxonomy" id="248454"/>
    <lineage>
        <taxon>Eukaryota</taxon>
        <taxon>Metazoa</taxon>
        <taxon>Ecdysozoa</taxon>
        <taxon>Arthropoda</taxon>
        <taxon>Hexapoda</taxon>
        <taxon>Insecta</taxon>
        <taxon>Pterygota</taxon>
        <taxon>Neoptera</taxon>
        <taxon>Paraneoptera</taxon>
        <taxon>Hemiptera</taxon>
        <taxon>Heteroptera</taxon>
        <taxon>Panheteroptera</taxon>
        <taxon>Cimicomorpha</taxon>
        <taxon>Miridae</taxon>
        <taxon>Mirini</taxon>
        <taxon>Apolygus</taxon>
    </lineage>
</organism>
<dbReference type="AlphaFoldDB" id="A0A8S9X3F8"/>
<sequence>MLQEKVTLNNPKLAEEIAELVCQRQSPAYSPVHDAGAIADAIINKLRGQVNLDLCLPEQTAAIPPAPESLHPDEMTEDVPQDDNDLPQVSDHPAEERRCLACKQPRTRHSRLWCEACRVFLRRSHKATAEGRPFACHNIRHQQKPDFENCRGCRARRLHDLETQACHPEDSDDADGDIGFRRGGECNPRVPPLRITVNPPTSHPPTFKRARARSAGSPPEPSFQQPAPVAPPVPSTSFRQPAPEAPPSRPPLSAHAPRR</sequence>
<dbReference type="OrthoDB" id="8545473at2759"/>
<gene>
    <name evidence="2" type="ORF">GE061_001853</name>
</gene>
<dbReference type="Proteomes" id="UP000466442">
    <property type="component" value="Unassembled WGS sequence"/>
</dbReference>
<keyword evidence="3" id="KW-1185">Reference proteome</keyword>
<proteinExistence type="predicted"/>
<dbReference type="EMBL" id="WIXP02000010">
    <property type="protein sequence ID" value="KAF6203522.1"/>
    <property type="molecule type" value="Genomic_DNA"/>
</dbReference>
<protein>
    <submittedName>
        <fullName evidence="2">Uncharacterized protein</fullName>
    </submittedName>
</protein>
<evidence type="ECO:0000313" key="3">
    <source>
        <dbReference type="Proteomes" id="UP000466442"/>
    </source>
</evidence>
<reference evidence="2" key="1">
    <citation type="journal article" date="2021" name="Mol. Ecol. Resour.">
        <title>Apolygus lucorum genome provides insights into omnivorousness and mesophyll feeding.</title>
        <authorList>
            <person name="Liu Y."/>
            <person name="Liu H."/>
            <person name="Wang H."/>
            <person name="Huang T."/>
            <person name="Liu B."/>
            <person name="Yang B."/>
            <person name="Yin L."/>
            <person name="Li B."/>
            <person name="Zhang Y."/>
            <person name="Zhang S."/>
            <person name="Jiang F."/>
            <person name="Zhang X."/>
            <person name="Ren Y."/>
            <person name="Wang B."/>
            <person name="Wang S."/>
            <person name="Lu Y."/>
            <person name="Wu K."/>
            <person name="Fan W."/>
            <person name="Wang G."/>
        </authorList>
    </citation>
    <scope>NUCLEOTIDE SEQUENCE</scope>
    <source>
        <strain evidence="2">12Hb</strain>
    </source>
</reference>
<accession>A0A8S9X3F8</accession>
<evidence type="ECO:0000313" key="2">
    <source>
        <dbReference type="EMBL" id="KAF6203522.1"/>
    </source>
</evidence>
<comment type="caution">
    <text evidence="2">The sequence shown here is derived from an EMBL/GenBank/DDBJ whole genome shotgun (WGS) entry which is preliminary data.</text>
</comment>
<name>A0A8S9X3F8_APOLU</name>
<feature type="region of interest" description="Disordered" evidence="1">
    <location>
        <begin position="166"/>
        <end position="259"/>
    </location>
</feature>
<evidence type="ECO:0000256" key="1">
    <source>
        <dbReference type="SAM" id="MobiDB-lite"/>
    </source>
</evidence>